<proteinExistence type="predicted"/>
<reference evidence="3" key="1">
    <citation type="journal article" date="2019" name="Int. J. Syst. Evol. Microbiol.">
        <title>The Global Catalogue of Microorganisms (GCM) 10K type strain sequencing project: providing services to taxonomists for standard genome sequencing and annotation.</title>
        <authorList>
            <consortium name="The Broad Institute Genomics Platform"/>
            <consortium name="The Broad Institute Genome Sequencing Center for Infectious Disease"/>
            <person name="Wu L."/>
            <person name="Ma J."/>
        </authorList>
    </citation>
    <scope>NUCLEOTIDE SEQUENCE [LARGE SCALE GENOMIC DNA]</scope>
    <source>
        <strain evidence="3">JCM 4816</strain>
    </source>
</reference>
<evidence type="ECO:0008006" key="4">
    <source>
        <dbReference type="Google" id="ProtNLM"/>
    </source>
</evidence>
<feature type="region of interest" description="Disordered" evidence="1">
    <location>
        <begin position="109"/>
        <end position="134"/>
    </location>
</feature>
<comment type="caution">
    <text evidence="2">The sequence shown here is derived from an EMBL/GenBank/DDBJ whole genome shotgun (WGS) entry which is preliminary data.</text>
</comment>
<dbReference type="EMBL" id="BAAAXF010000083">
    <property type="protein sequence ID" value="GAA3505611.1"/>
    <property type="molecule type" value="Genomic_DNA"/>
</dbReference>
<protein>
    <recommendedName>
        <fullName evidence="4">Transposase</fullName>
    </recommendedName>
</protein>
<sequence length="206" mass="22481">MEPGVSAAEHQTFLKLTYKARMWEVHGRSRFPPAFGLLSIRVRGDVGLHVAAAARGVVRVGRGDGPPPVHRVVEGQGVGRAAPSGPRRTWLPQQAGLVEVRDRLGEYAGPGPTGERHTAHPVPPVQARQAPRDKGYDHHLRRWLFQRGIRHRIAHKGIETSQPLGRHRWTLERSAAWSAAADSIAAMTTGGPRGCRPPEDGCSRVA</sequence>
<evidence type="ECO:0000256" key="1">
    <source>
        <dbReference type="SAM" id="MobiDB-lite"/>
    </source>
</evidence>
<dbReference type="Proteomes" id="UP001501455">
    <property type="component" value="Unassembled WGS sequence"/>
</dbReference>
<evidence type="ECO:0000313" key="2">
    <source>
        <dbReference type="EMBL" id="GAA3505611.1"/>
    </source>
</evidence>
<gene>
    <name evidence="2" type="ORF">GCM10019016_127240</name>
</gene>
<evidence type="ECO:0000313" key="3">
    <source>
        <dbReference type="Proteomes" id="UP001501455"/>
    </source>
</evidence>
<accession>A0ABP6UCY0</accession>
<name>A0ABP6UCY0_9ACTN</name>
<organism evidence="2 3">
    <name type="scientific">Streptomyces prasinosporus</name>
    <dbReference type="NCBI Taxonomy" id="68256"/>
    <lineage>
        <taxon>Bacteria</taxon>
        <taxon>Bacillati</taxon>
        <taxon>Actinomycetota</taxon>
        <taxon>Actinomycetes</taxon>
        <taxon>Kitasatosporales</taxon>
        <taxon>Streptomycetaceae</taxon>
        <taxon>Streptomyces</taxon>
        <taxon>Streptomyces albogriseolus group</taxon>
    </lineage>
</organism>
<keyword evidence="3" id="KW-1185">Reference proteome</keyword>